<gene>
    <name evidence="1" type="ORF">BRADI_2g13196v3</name>
</gene>
<reference evidence="1" key="2">
    <citation type="submission" date="2017-06" db="EMBL/GenBank/DDBJ databases">
        <title>WGS assembly of Brachypodium distachyon.</title>
        <authorList>
            <consortium name="The International Brachypodium Initiative"/>
            <person name="Lucas S."/>
            <person name="Harmon-Smith M."/>
            <person name="Lail K."/>
            <person name="Tice H."/>
            <person name="Grimwood J."/>
            <person name="Bruce D."/>
            <person name="Barry K."/>
            <person name="Shu S."/>
            <person name="Lindquist E."/>
            <person name="Wang M."/>
            <person name="Pitluck S."/>
            <person name="Vogel J.P."/>
            <person name="Garvin D.F."/>
            <person name="Mockler T.C."/>
            <person name="Schmutz J."/>
            <person name="Rokhsar D."/>
            <person name="Bevan M.W."/>
        </authorList>
    </citation>
    <scope>NUCLEOTIDE SEQUENCE</scope>
    <source>
        <strain evidence="1">Bd21</strain>
    </source>
</reference>
<evidence type="ECO:0000313" key="3">
    <source>
        <dbReference type="Proteomes" id="UP000008810"/>
    </source>
</evidence>
<keyword evidence="3" id="KW-1185">Reference proteome</keyword>
<reference evidence="1 2" key="1">
    <citation type="journal article" date="2010" name="Nature">
        <title>Genome sequencing and analysis of the model grass Brachypodium distachyon.</title>
        <authorList>
            <consortium name="International Brachypodium Initiative"/>
        </authorList>
    </citation>
    <scope>NUCLEOTIDE SEQUENCE [LARGE SCALE GENOMIC DNA]</scope>
    <source>
        <strain evidence="1 2">Bd21</strain>
    </source>
</reference>
<name>A0A2K2D8C6_BRADI</name>
<evidence type="ECO:0000313" key="2">
    <source>
        <dbReference type="EnsemblPlants" id="PNT70513"/>
    </source>
</evidence>
<protein>
    <submittedName>
        <fullName evidence="1 2">Uncharacterized protein</fullName>
    </submittedName>
</protein>
<sequence length="85" mass="9800">MRDKFKEMEPFTVELGSGIDVISSKFRIGFLYPIPCQPNKLVHVNQNEFQDSGAKRAVKSSKRISSIRERERCIGLFLRGKQNEI</sequence>
<dbReference type="EnsemblPlants" id="PNT70513">
    <property type="protein sequence ID" value="PNT70513"/>
    <property type="gene ID" value="BRADI_2g13196v3"/>
</dbReference>
<dbReference type="Proteomes" id="UP000008810">
    <property type="component" value="Chromosome 2"/>
</dbReference>
<organism evidence="1">
    <name type="scientific">Brachypodium distachyon</name>
    <name type="common">Purple false brome</name>
    <name type="synonym">Trachynia distachya</name>
    <dbReference type="NCBI Taxonomy" id="15368"/>
    <lineage>
        <taxon>Eukaryota</taxon>
        <taxon>Viridiplantae</taxon>
        <taxon>Streptophyta</taxon>
        <taxon>Embryophyta</taxon>
        <taxon>Tracheophyta</taxon>
        <taxon>Spermatophyta</taxon>
        <taxon>Magnoliopsida</taxon>
        <taxon>Liliopsida</taxon>
        <taxon>Poales</taxon>
        <taxon>Poaceae</taxon>
        <taxon>BOP clade</taxon>
        <taxon>Pooideae</taxon>
        <taxon>Stipodae</taxon>
        <taxon>Brachypodieae</taxon>
        <taxon>Brachypodium</taxon>
    </lineage>
</organism>
<reference evidence="2" key="3">
    <citation type="submission" date="2018-08" db="UniProtKB">
        <authorList>
            <consortium name="EnsemblPlants"/>
        </authorList>
    </citation>
    <scope>IDENTIFICATION</scope>
    <source>
        <strain evidence="2">cv. Bd21</strain>
    </source>
</reference>
<accession>A0A2K2D8C6</accession>
<evidence type="ECO:0000313" key="1">
    <source>
        <dbReference type="EMBL" id="PNT70513.1"/>
    </source>
</evidence>
<dbReference type="Gramene" id="PNT70513">
    <property type="protein sequence ID" value="PNT70513"/>
    <property type="gene ID" value="BRADI_2g13196v3"/>
</dbReference>
<dbReference type="EMBL" id="CM000881">
    <property type="protein sequence ID" value="PNT70513.1"/>
    <property type="molecule type" value="Genomic_DNA"/>
</dbReference>
<dbReference type="AlphaFoldDB" id="A0A2K2D8C6"/>
<dbReference type="InParanoid" id="A0A2K2D8C6"/>
<proteinExistence type="predicted"/>